<evidence type="ECO:0000313" key="2">
    <source>
        <dbReference type="Proteomes" id="UP000015102"/>
    </source>
</evidence>
<reference evidence="1" key="2">
    <citation type="submission" date="2015-06" db="UniProtKB">
        <authorList>
            <consortium name="EnsemblMetazoa"/>
        </authorList>
    </citation>
    <scope>IDENTIFICATION</scope>
</reference>
<dbReference type="AlphaFoldDB" id="T1H3W6"/>
<organism evidence="1 2">
    <name type="scientific">Megaselia scalaris</name>
    <name type="common">Humpbacked fly</name>
    <name type="synonym">Phora scalaris</name>
    <dbReference type="NCBI Taxonomy" id="36166"/>
    <lineage>
        <taxon>Eukaryota</taxon>
        <taxon>Metazoa</taxon>
        <taxon>Ecdysozoa</taxon>
        <taxon>Arthropoda</taxon>
        <taxon>Hexapoda</taxon>
        <taxon>Insecta</taxon>
        <taxon>Pterygota</taxon>
        <taxon>Neoptera</taxon>
        <taxon>Endopterygota</taxon>
        <taxon>Diptera</taxon>
        <taxon>Brachycera</taxon>
        <taxon>Muscomorpha</taxon>
        <taxon>Platypezoidea</taxon>
        <taxon>Phoridae</taxon>
        <taxon>Megaseliini</taxon>
        <taxon>Megaselia</taxon>
    </lineage>
</organism>
<dbReference type="HOGENOM" id="CLU_2576598_0_0_1"/>
<keyword evidence="2" id="KW-1185">Reference proteome</keyword>
<proteinExistence type="predicted"/>
<dbReference type="Proteomes" id="UP000015102">
    <property type="component" value="Unassembled WGS sequence"/>
</dbReference>
<dbReference type="EMBL" id="CAQQ02177358">
    <property type="status" value="NOT_ANNOTATED_CDS"/>
    <property type="molecule type" value="Genomic_DNA"/>
</dbReference>
<name>T1H3W6_MEGSC</name>
<reference evidence="2" key="1">
    <citation type="submission" date="2013-02" db="EMBL/GenBank/DDBJ databases">
        <authorList>
            <person name="Hughes D."/>
        </authorList>
    </citation>
    <scope>NUCLEOTIDE SEQUENCE</scope>
    <source>
        <strain>Durham</strain>
        <strain evidence="2">NC isolate 2 -- Noor lab</strain>
    </source>
</reference>
<protein>
    <submittedName>
        <fullName evidence="1">Uncharacterized protein</fullName>
    </submittedName>
</protein>
<sequence length="81" mass="9107">MPKSRTIDLLECLQLSQHANMMGKSVATALHKAVKEAEKAIIINILLLKLFWILKGSSIMSRGESPTCLSKNYGLFVYQKR</sequence>
<evidence type="ECO:0000313" key="1">
    <source>
        <dbReference type="EnsemblMetazoa" id="MESCA010961-PA"/>
    </source>
</evidence>
<accession>T1H3W6</accession>
<dbReference type="EnsemblMetazoa" id="MESCA010961-RA">
    <property type="protein sequence ID" value="MESCA010961-PA"/>
    <property type="gene ID" value="MESCA010961"/>
</dbReference>
<dbReference type="EMBL" id="CAQQ02177357">
    <property type="status" value="NOT_ANNOTATED_CDS"/>
    <property type="molecule type" value="Genomic_DNA"/>
</dbReference>